<reference evidence="2" key="1">
    <citation type="journal article" date="2023" name="Nat. Plants">
        <title>Single-cell RNA sequencing provides a high-resolution roadmap for understanding the multicellular compartmentation of specialized metabolism.</title>
        <authorList>
            <person name="Sun S."/>
            <person name="Shen X."/>
            <person name="Li Y."/>
            <person name="Li Y."/>
            <person name="Wang S."/>
            <person name="Li R."/>
            <person name="Zhang H."/>
            <person name="Shen G."/>
            <person name="Guo B."/>
            <person name="Wei J."/>
            <person name="Xu J."/>
            <person name="St-Pierre B."/>
            <person name="Chen S."/>
            <person name="Sun C."/>
        </authorList>
    </citation>
    <scope>NUCLEOTIDE SEQUENCE [LARGE SCALE GENOMIC DNA]</scope>
</reference>
<sequence length="627" mass="70660">MEDLCKLEKRGNLFILTLIGNNEHRLNPTLIDAIRTLLQQAKTQATGPSALITIAEGKYFSNGYDLQWAGTNIGRQQLVSAKLRVLVSDLITFPMPTIAAVTGHASAAGFVFAMAHDYILMRKDKGFLYMSELDIGLQIPLWFVALMKSKIGSPKTWREVVIKAVKITAEMGVKGGIVDSAHDGVESTVEAAANLGEELVRRGWDGQVYAENRRALFAEVLSSLGSDETVGDYGSVFKTVSKLVVEDSASVSVSAGNTSSTARRTTFTVIWLKLQKKKDWHKGKHDKPKPWDDESIDHWKIEKFDPSWNESGMLEVSSFSTLFPQYREKYLQECWPDVKRALKEHGIACELNLIEGSMTVSTTRKTRDPYIIIKARDLIKLLSRSVPAAQAIKILNDEMQCDIIKIGNMVRNKALEILTCCYILVQGNTVSAMGSFKGLKQVRRVVEDCMLNRLHPVFNIKILLMKRELAKDPTLANENWDRFLPTFKKKNVKQKKVKSKEKKPYTPFPPPQQPSKVDLQLESGEYFLGDEKKKAKKWLEKQEKQAEQIVRNKRKREEAYIPPEEPGKHNSDASNRDGNDDNVAALALSVKEKAREFGKRKSVEKIDPQDYIASTGESSRGKKSRRN</sequence>
<protein>
    <submittedName>
        <fullName evidence="1">Uncharacterized protein</fullName>
    </submittedName>
</protein>
<comment type="caution">
    <text evidence="1">The sequence shown here is derived from an EMBL/GenBank/DDBJ whole genome shotgun (WGS) entry which is preliminary data.</text>
</comment>
<gene>
    <name evidence="1" type="ORF">M9H77_37290</name>
</gene>
<dbReference type="Proteomes" id="UP001060085">
    <property type="component" value="Linkage Group LG08"/>
</dbReference>
<name>A0ACB9ZV40_CATRO</name>
<evidence type="ECO:0000313" key="2">
    <source>
        <dbReference type="Proteomes" id="UP001060085"/>
    </source>
</evidence>
<dbReference type="EMBL" id="CM044708">
    <property type="protein sequence ID" value="KAI5651285.1"/>
    <property type="molecule type" value="Genomic_DNA"/>
</dbReference>
<evidence type="ECO:0000313" key="1">
    <source>
        <dbReference type="EMBL" id="KAI5651285.1"/>
    </source>
</evidence>
<accession>A0ACB9ZV40</accession>
<keyword evidence="2" id="KW-1185">Reference proteome</keyword>
<proteinExistence type="predicted"/>
<organism evidence="1 2">
    <name type="scientific">Catharanthus roseus</name>
    <name type="common">Madagascar periwinkle</name>
    <name type="synonym">Vinca rosea</name>
    <dbReference type="NCBI Taxonomy" id="4058"/>
    <lineage>
        <taxon>Eukaryota</taxon>
        <taxon>Viridiplantae</taxon>
        <taxon>Streptophyta</taxon>
        <taxon>Embryophyta</taxon>
        <taxon>Tracheophyta</taxon>
        <taxon>Spermatophyta</taxon>
        <taxon>Magnoliopsida</taxon>
        <taxon>eudicotyledons</taxon>
        <taxon>Gunneridae</taxon>
        <taxon>Pentapetalae</taxon>
        <taxon>asterids</taxon>
        <taxon>lamiids</taxon>
        <taxon>Gentianales</taxon>
        <taxon>Apocynaceae</taxon>
        <taxon>Rauvolfioideae</taxon>
        <taxon>Vinceae</taxon>
        <taxon>Catharanthinae</taxon>
        <taxon>Catharanthus</taxon>
    </lineage>
</organism>